<reference evidence="5 7" key="1">
    <citation type="submission" date="2015-03" db="EMBL/GenBank/DDBJ databases">
        <authorList>
            <person name="Lepp D."/>
            <person name="Hassan Y.I."/>
            <person name="Li X.-Z."/>
            <person name="Zhou T."/>
        </authorList>
    </citation>
    <scope>NUCLEOTIDE SEQUENCE [LARGE SCALE GENOMIC DNA]</scope>
    <source>
        <strain evidence="5 7">Cr7-05</strain>
    </source>
</reference>
<dbReference type="Proteomes" id="UP000033519">
    <property type="component" value="Unassembled WGS sequence"/>
</dbReference>
<dbReference type="Gene3D" id="1.20.120.530">
    <property type="entry name" value="GntR ligand-binding domain-like"/>
    <property type="match status" value="1"/>
</dbReference>
<dbReference type="InterPro" id="IPR036388">
    <property type="entry name" value="WH-like_DNA-bd_sf"/>
</dbReference>
<dbReference type="RefSeq" id="WP_046170557.1">
    <property type="nucleotide sequence ID" value="NZ_FOMB01000001.1"/>
</dbReference>
<dbReference type="GO" id="GO:0003700">
    <property type="term" value="F:DNA-binding transcription factor activity"/>
    <property type="evidence" value="ECO:0007669"/>
    <property type="project" value="InterPro"/>
</dbReference>
<accession>A0A0F5PXL8</accession>
<evidence type="ECO:0000313" key="7">
    <source>
        <dbReference type="Proteomes" id="UP000033519"/>
    </source>
</evidence>
<name>A0A0F5PXL8_9HYPH</name>
<keyword evidence="1" id="KW-0805">Transcription regulation</keyword>
<evidence type="ECO:0000313" key="5">
    <source>
        <dbReference type="EMBL" id="KKC33422.1"/>
    </source>
</evidence>
<dbReference type="Gene3D" id="1.10.10.10">
    <property type="entry name" value="Winged helix-like DNA-binding domain superfamily/Winged helix DNA-binding domain"/>
    <property type="match status" value="1"/>
</dbReference>
<dbReference type="Pfam" id="PF00392">
    <property type="entry name" value="GntR"/>
    <property type="match status" value="1"/>
</dbReference>
<evidence type="ECO:0000313" key="6">
    <source>
        <dbReference type="EMBL" id="SFB91272.1"/>
    </source>
</evidence>
<evidence type="ECO:0000313" key="8">
    <source>
        <dbReference type="Proteomes" id="UP000182258"/>
    </source>
</evidence>
<dbReference type="SUPFAM" id="SSF46785">
    <property type="entry name" value="Winged helix' DNA-binding domain"/>
    <property type="match status" value="1"/>
</dbReference>
<keyword evidence="3" id="KW-0804">Transcription</keyword>
<evidence type="ECO:0000259" key="4">
    <source>
        <dbReference type="SMART" id="SM00895"/>
    </source>
</evidence>
<feature type="domain" description="GntR C-terminal" evidence="4">
    <location>
        <begin position="96"/>
        <end position="221"/>
    </location>
</feature>
<proteinExistence type="predicted"/>
<dbReference type="InterPro" id="IPR011711">
    <property type="entry name" value="GntR_C"/>
</dbReference>
<dbReference type="Proteomes" id="UP000182258">
    <property type="component" value="Unassembled WGS sequence"/>
</dbReference>
<dbReference type="InterPro" id="IPR036390">
    <property type="entry name" value="WH_DNA-bd_sf"/>
</dbReference>
<gene>
    <name evidence="6" type="ORF">SAMN04488059_10115</name>
    <name evidence="5" type="ORF">WH91_08390</name>
</gene>
<dbReference type="EMBL" id="LAPV01000092">
    <property type="protein sequence ID" value="KKC33422.1"/>
    <property type="molecule type" value="Genomic_DNA"/>
</dbReference>
<dbReference type="PATRIC" id="fig|728005.3.peg.4394"/>
<evidence type="ECO:0000256" key="2">
    <source>
        <dbReference type="ARBA" id="ARBA00023125"/>
    </source>
</evidence>
<dbReference type="GO" id="GO:0003677">
    <property type="term" value="F:DNA binding"/>
    <property type="evidence" value="ECO:0007669"/>
    <property type="project" value="UniProtKB-KW"/>
</dbReference>
<dbReference type="PANTHER" id="PTHR43537">
    <property type="entry name" value="TRANSCRIPTIONAL REGULATOR, GNTR FAMILY"/>
    <property type="match status" value="1"/>
</dbReference>
<dbReference type="InterPro" id="IPR008920">
    <property type="entry name" value="TF_FadR/GntR_C"/>
</dbReference>
<dbReference type="STRING" id="728005.SAMN04488059_10115"/>
<organism evidence="6 8">
    <name type="scientific">Devosia psychrophila</name>
    <dbReference type="NCBI Taxonomy" id="728005"/>
    <lineage>
        <taxon>Bacteria</taxon>
        <taxon>Pseudomonadati</taxon>
        <taxon>Pseudomonadota</taxon>
        <taxon>Alphaproteobacteria</taxon>
        <taxon>Hyphomicrobiales</taxon>
        <taxon>Devosiaceae</taxon>
        <taxon>Devosia</taxon>
    </lineage>
</organism>
<dbReference type="EMBL" id="FOMB01000001">
    <property type="protein sequence ID" value="SFB91272.1"/>
    <property type="molecule type" value="Genomic_DNA"/>
</dbReference>
<dbReference type="InterPro" id="IPR000524">
    <property type="entry name" value="Tscrpt_reg_HTH_GntR"/>
</dbReference>
<dbReference type="PANTHER" id="PTHR43537:SF5">
    <property type="entry name" value="UXU OPERON TRANSCRIPTIONAL REGULATOR"/>
    <property type="match status" value="1"/>
</dbReference>
<dbReference type="SMART" id="SM00895">
    <property type="entry name" value="FCD"/>
    <property type="match status" value="1"/>
</dbReference>
<dbReference type="AlphaFoldDB" id="A0A0F5PXL8"/>
<dbReference type="Pfam" id="PF07729">
    <property type="entry name" value="FCD"/>
    <property type="match status" value="1"/>
</dbReference>
<dbReference type="SUPFAM" id="SSF48008">
    <property type="entry name" value="GntR ligand-binding domain-like"/>
    <property type="match status" value="1"/>
</dbReference>
<sequence length="237" mass="26652">MAADIVRLKSAREGAVASGGQSRLLLKDEAYTKIRELLLDESSEASYSERALAARLDLGLGPVRSAIERLRADGLIVVSPNSGFRMPEITSREILDFYELRMVIECHVAKSLAGCVSAGDALQVEKILTEQEASAASGDTTRYHHLDLEFHSALAELHGNTEMEHALRRLRDKMYRLARRMHHAHPERLVVNAAQHRAIFDAVRGGNAEEAYQRMKTHLDWGRRFTLDPDRRLGVDW</sequence>
<evidence type="ECO:0000256" key="1">
    <source>
        <dbReference type="ARBA" id="ARBA00023015"/>
    </source>
</evidence>
<keyword evidence="7" id="KW-1185">Reference proteome</keyword>
<evidence type="ECO:0000256" key="3">
    <source>
        <dbReference type="ARBA" id="ARBA00023163"/>
    </source>
</evidence>
<protein>
    <submittedName>
        <fullName evidence="6">Transcriptional regulator, GntR family</fullName>
    </submittedName>
</protein>
<dbReference type="OrthoDB" id="9789310at2"/>
<keyword evidence="2" id="KW-0238">DNA-binding</keyword>
<reference evidence="6 8" key="2">
    <citation type="submission" date="2016-10" db="EMBL/GenBank/DDBJ databases">
        <authorList>
            <person name="de Groot N.N."/>
        </authorList>
    </citation>
    <scope>NUCLEOTIDE SEQUENCE [LARGE SCALE GENOMIC DNA]</scope>
    <source>
        <strain evidence="6 8">CGMCC 1.10210</strain>
    </source>
</reference>